<comment type="catalytic activity">
    <reaction evidence="3">
        <text>a 5'-end (N(2),N(7)-dimethyl 5'-triphosphoguanosine)-ribonucleoside in snoRNA + S-adenosyl-L-methionine = a 5'-end (N(2),N(2),N(7)-trimethyl 5'-triphosphoguanosine)-ribonucleoside in snoRNA + S-adenosyl-L-homocysteine + H(+)</text>
        <dbReference type="Rhea" id="RHEA:78507"/>
        <dbReference type="Rhea" id="RHEA-COMP:19088"/>
        <dbReference type="Rhea" id="RHEA-COMP:19090"/>
        <dbReference type="ChEBI" id="CHEBI:15378"/>
        <dbReference type="ChEBI" id="CHEBI:57856"/>
        <dbReference type="ChEBI" id="CHEBI:59789"/>
        <dbReference type="ChEBI" id="CHEBI:167623"/>
        <dbReference type="ChEBI" id="CHEBI:172880"/>
    </reaction>
    <physiologicalReaction direction="left-to-right" evidence="3">
        <dbReference type="Rhea" id="RHEA:78508"/>
    </physiologicalReaction>
</comment>
<evidence type="ECO:0000256" key="7">
    <source>
        <dbReference type="ARBA" id="ARBA00049790"/>
    </source>
</evidence>
<gene>
    <name evidence="10" type="primary">TGS1</name>
    <name evidence="10" type="ORF">POWCR01_130009300</name>
</gene>
<keyword evidence="9" id="KW-1133">Transmembrane helix</keyword>
<protein>
    <recommendedName>
        <fullName evidence="1">Trimethylguanosine synthase</fullName>
    </recommendedName>
    <alternativeName>
        <fullName evidence="7">Cap-specific guanine-N(2) methyltransferase</fullName>
    </alternativeName>
</protein>
<evidence type="ECO:0000256" key="1">
    <source>
        <dbReference type="ARBA" id="ARBA00018517"/>
    </source>
</evidence>
<dbReference type="PANTHER" id="PTHR14741">
    <property type="entry name" value="S-ADENOSYLMETHIONINE-DEPENDENT METHYLTRANSFERASE RELATED"/>
    <property type="match status" value="1"/>
</dbReference>
<dbReference type="Proteomes" id="UP000243200">
    <property type="component" value="Chromosome 13"/>
</dbReference>
<dbReference type="EMBL" id="LT594517">
    <property type="protein sequence ID" value="SBT78609.1"/>
    <property type="molecule type" value="Genomic_DNA"/>
</dbReference>
<feature type="transmembrane region" description="Helical" evidence="9">
    <location>
        <begin position="871"/>
        <end position="889"/>
    </location>
</feature>
<evidence type="ECO:0000256" key="6">
    <source>
        <dbReference type="ARBA" id="ARBA00049075"/>
    </source>
</evidence>
<organism evidence="10 11">
    <name type="scientific">Plasmodium ovale</name>
    <name type="common">malaria parasite P. ovale</name>
    <dbReference type="NCBI Taxonomy" id="36330"/>
    <lineage>
        <taxon>Eukaryota</taxon>
        <taxon>Sar</taxon>
        <taxon>Alveolata</taxon>
        <taxon>Apicomplexa</taxon>
        <taxon>Aconoidasida</taxon>
        <taxon>Haemosporida</taxon>
        <taxon>Plasmodiidae</taxon>
        <taxon>Plasmodium</taxon>
        <taxon>Plasmodium (Plasmodium)</taxon>
    </lineage>
</organism>
<feature type="compositionally biased region" description="Basic residues" evidence="8">
    <location>
        <begin position="185"/>
        <end position="194"/>
    </location>
</feature>
<dbReference type="GO" id="GO:0071164">
    <property type="term" value="F:RNA cap trimethylguanosine synthase activity"/>
    <property type="evidence" value="ECO:0007669"/>
    <property type="project" value="TreeGrafter"/>
</dbReference>
<dbReference type="AlphaFoldDB" id="A0A1C3KWM5"/>
<keyword evidence="9" id="KW-0812">Transmembrane</keyword>
<dbReference type="VEuPathDB" id="PlasmoDB:POWCR01_130009300"/>
<dbReference type="OrthoDB" id="194443at2759"/>
<proteinExistence type="inferred from homology"/>
<evidence type="ECO:0000256" key="2">
    <source>
        <dbReference type="ARBA" id="ARBA00025783"/>
    </source>
</evidence>
<evidence type="ECO:0000256" key="3">
    <source>
        <dbReference type="ARBA" id="ARBA00047418"/>
    </source>
</evidence>
<dbReference type="Pfam" id="PF09445">
    <property type="entry name" value="Methyltransf_15"/>
    <property type="match status" value="1"/>
</dbReference>
<evidence type="ECO:0000313" key="11">
    <source>
        <dbReference type="Proteomes" id="UP000243200"/>
    </source>
</evidence>
<evidence type="ECO:0000256" key="5">
    <source>
        <dbReference type="ARBA" id="ARBA00048763"/>
    </source>
</evidence>
<sequence length="1074" mass="128798">MIKIKYKNFNDVRKDKDKKKLQNISFLVHPLYYAILDLESKDLKEEDPCWNSLHYIKRAKLYDKSERVNIYKRNDNIARELIMLKSWELLKNTYKYNIPVIFQNIGMFTLFDNETINYNPVNYNIRRNYIIRDFKVASILRSKCFLIDNEMIYSMTPESISKNIALNIMLSSTIKPVKISAIKGKRKSKKKKKNVEKETKSHMHKRRACNNGRVLAKYGEIWEFEKEETEIVKWEPKKKKDVVKLEPKKKKEVAKLEPKKKKEVAKLEPKKKKEVAKLEPKKKTQVVKWEPKKKTEVVKWEPEEEYEIKDHGDYRRKKEFKIGVKENILIYLDPFAGAGGNITHMSNIFTIAADINPLRIKQCQHTCKLYNNCNVDYILCDFRNIVNCFRENTIDVVFLSIPWGGPVYKKKRQFSLKGNENRLCVYSCLEESLKLTNNIIFYLPRNVPMKDLYDLYSHYRKLTKLARKSRVKEIEDGMGSGEGQLVEVERRIRRRRRALGDDFFMELYVNRSKCIVKSHYDNSLMNYNYFLNDKCELYSNEIPFSSVENLLIITIDETNQYLRLDEKDPDETHIEGNCDDNFLASDATVEEQNIVERYISTPNSPHLENFMERNVLWRWHNTSMVIYFGNITSGLRKKKTINYHTIYYIHNMLVRTALKNVKRKNTNLSIYRLQCSNRSNAILQVAEKVDEITRHSNKQDKKDKISKDNSKNKKKNKKEIVHNIRINCDNVVSLDFFIKRKLHEVIYNILKHFYRYVKNIIGFENISFFNRIFIFVGNIFEKKLTRKLSKRENMRQYQTFITAGRNKVHMGGLYIACNHLDRLELKIREELILLFAIYIYDISYMKYYFRYYKADAYIRKVSVSKNNIKHIHYNMVRILFKFLLYIYIFRNMLTSNIKLEEYFRCLIIDCGSVRFLTPLDILIQDYRYVFCGYKNLFLTRFTKYIRKLILFCINIEFCGRKIHVEKTIPFFFRIVCKTEDIRFLIHYVENSDHVATIQELDYYKFNLLLILINFFAKQFFYNTNVTSFLDYFNSINFFYLNQIRTLSERCQGYSNFFIFYLSCFLENNFSLRIV</sequence>
<dbReference type="Gene3D" id="3.40.50.150">
    <property type="entry name" value="Vaccinia Virus protein VP39"/>
    <property type="match status" value="1"/>
</dbReference>
<accession>A0A1C3KWM5</accession>
<dbReference type="PANTHER" id="PTHR14741:SF32">
    <property type="entry name" value="TRIMETHYLGUANOSINE SYNTHASE"/>
    <property type="match status" value="1"/>
</dbReference>
<dbReference type="GO" id="GO:0005634">
    <property type="term" value="C:nucleus"/>
    <property type="evidence" value="ECO:0007669"/>
    <property type="project" value="TreeGrafter"/>
</dbReference>
<comment type="catalytic activity">
    <reaction evidence="5">
        <text>a 5'-end (N(2),N(7)-dimethyl 5'-triphosphoguanosine)-ribonucleoside in snRNA + S-adenosyl-L-methionine = a 5'-end (N(2),N(2),N(7)-trimethyl 5'-triphosphoguanosine)-ribonucleoside in snRNA + S-adenosyl-L-homocysteine + H(+)</text>
        <dbReference type="Rhea" id="RHEA:78479"/>
        <dbReference type="Rhea" id="RHEA-COMP:19087"/>
        <dbReference type="Rhea" id="RHEA-COMP:19089"/>
        <dbReference type="ChEBI" id="CHEBI:15378"/>
        <dbReference type="ChEBI" id="CHEBI:57856"/>
        <dbReference type="ChEBI" id="CHEBI:59789"/>
        <dbReference type="ChEBI" id="CHEBI:167623"/>
        <dbReference type="ChEBI" id="CHEBI:172880"/>
    </reaction>
    <physiologicalReaction direction="left-to-right" evidence="5">
        <dbReference type="Rhea" id="RHEA:78480"/>
    </physiologicalReaction>
</comment>
<dbReference type="InterPro" id="IPR019012">
    <property type="entry name" value="RNA_cap_Gua-N2-MeTrfase"/>
</dbReference>
<comment type="catalytic activity">
    <reaction evidence="6">
        <text>a 5'-end (N(7)-methyl 5'-triphosphoguanosine)-ribonucleoside in snRNA + S-adenosyl-L-methionine = a 5'-end (N(2),N(7)-dimethyl 5'-triphosphoguanosine)-ribonucleoside in snRNA + S-adenosyl-L-homocysteine + H(+)</text>
        <dbReference type="Rhea" id="RHEA:78471"/>
        <dbReference type="Rhea" id="RHEA-COMP:19085"/>
        <dbReference type="Rhea" id="RHEA-COMP:19087"/>
        <dbReference type="ChEBI" id="CHEBI:15378"/>
        <dbReference type="ChEBI" id="CHEBI:57856"/>
        <dbReference type="ChEBI" id="CHEBI:59789"/>
        <dbReference type="ChEBI" id="CHEBI:156461"/>
        <dbReference type="ChEBI" id="CHEBI:172880"/>
    </reaction>
    <physiologicalReaction direction="left-to-right" evidence="6">
        <dbReference type="Rhea" id="RHEA:78472"/>
    </physiologicalReaction>
</comment>
<evidence type="ECO:0000256" key="9">
    <source>
        <dbReference type="SAM" id="Phobius"/>
    </source>
</evidence>
<evidence type="ECO:0000313" key="10">
    <source>
        <dbReference type="EMBL" id="SBT78609.1"/>
    </source>
</evidence>
<name>A0A1C3KWM5_PLAOA</name>
<comment type="catalytic activity">
    <reaction evidence="4">
        <text>a 5'-end (N(7)-methyl 5'-triphosphoguanosine)-ribonucleoside in snoRNA + S-adenosyl-L-methionine = a 5'-end (N(2),N(7)-dimethyl 5'-triphosphoguanosine)-ribonucleoside in snoRNA + S-adenosyl-L-homocysteine + H(+)</text>
        <dbReference type="Rhea" id="RHEA:78475"/>
        <dbReference type="Rhea" id="RHEA-COMP:19086"/>
        <dbReference type="Rhea" id="RHEA-COMP:19088"/>
        <dbReference type="ChEBI" id="CHEBI:15378"/>
        <dbReference type="ChEBI" id="CHEBI:57856"/>
        <dbReference type="ChEBI" id="CHEBI:59789"/>
        <dbReference type="ChEBI" id="CHEBI:156461"/>
        <dbReference type="ChEBI" id="CHEBI:172880"/>
    </reaction>
    <physiologicalReaction direction="left-to-right" evidence="4">
        <dbReference type="Rhea" id="RHEA:78476"/>
    </physiologicalReaction>
</comment>
<feature type="region of interest" description="Disordered" evidence="8">
    <location>
        <begin position="185"/>
        <end position="206"/>
    </location>
</feature>
<feature type="compositionally biased region" description="Basic and acidic residues" evidence="8">
    <location>
        <begin position="694"/>
        <end position="711"/>
    </location>
</feature>
<evidence type="ECO:0000256" key="8">
    <source>
        <dbReference type="SAM" id="MobiDB-lite"/>
    </source>
</evidence>
<reference evidence="10 11" key="1">
    <citation type="submission" date="2016-06" db="EMBL/GenBank/DDBJ databases">
        <authorList>
            <consortium name="Pathogen Informatics"/>
        </authorList>
    </citation>
    <scope>NUCLEOTIDE SEQUENCE [LARGE SCALE GENOMIC DNA]</scope>
    <source>
        <strain evidence="10">PowCR01</strain>
    </source>
</reference>
<feature type="transmembrane region" description="Helical" evidence="9">
    <location>
        <begin position="831"/>
        <end position="851"/>
    </location>
</feature>
<evidence type="ECO:0000256" key="4">
    <source>
        <dbReference type="ARBA" id="ARBA00048740"/>
    </source>
</evidence>
<dbReference type="VEuPathDB" id="PlasmoDB:PocGH01_13012700"/>
<dbReference type="InterPro" id="IPR029063">
    <property type="entry name" value="SAM-dependent_MTases_sf"/>
</dbReference>
<comment type="similarity">
    <text evidence="2">Belongs to the methyltransferase superfamily. Trimethylguanosine synthase family.</text>
</comment>
<keyword evidence="9" id="KW-0472">Membrane</keyword>
<feature type="region of interest" description="Disordered" evidence="8">
    <location>
        <begin position="694"/>
        <end position="716"/>
    </location>
</feature>
<dbReference type="SUPFAM" id="SSF53335">
    <property type="entry name" value="S-adenosyl-L-methionine-dependent methyltransferases"/>
    <property type="match status" value="1"/>
</dbReference>